<comment type="caution">
    <text evidence="2">The sequence shown here is derived from an EMBL/GenBank/DDBJ whole genome shotgun (WGS) entry which is preliminary data.</text>
</comment>
<dbReference type="InterPro" id="IPR001509">
    <property type="entry name" value="Epimerase_deHydtase"/>
</dbReference>
<name>A0A4R3MMA0_9FIRM</name>
<dbReference type="Gene3D" id="3.40.50.720">
    <property type="entry name" value="NAD(P)-binding Rossmann-like Domain"/>
    <property type="match status" value="1"/>
</dbReference>
<dbReference type="Pfam" id="PF01370">
    <property type="entry name" value="Epimerase"/>
    <property type="match status" value="1"/>
</dbReference>
<reference evidence="2 3" key="1">
    <citation type="submission" date="2019-03" db="EMBL/GenBank/DDBJ databases">
        <title>Genomic Encyclopedia of Type Strains, Phase IV (KMG-IV): sequencing the most valuable type-strain genomes for metagenomic binning, comparative biology and taxonomic classification.</title>
        <authorList>
            <person name="Goeker M."/>
        </authorList>
    </citation>
    <scope>NUCLEOTIDE SEQUENCE [LARGE SCALE GENOMIC DNA]</scope>
    <source>
        <strain evidence="2 3">DSM 24629</strain>
    </source>
</reference>
<dbReference type="PANTHER" id="PTHR43103">
    <property type="entry name" value="NUCLEOSIDE-DIPHOSPHATE-SUGAR EPIMERASE"/>
    <property type="match status" value="1"/>
</dbReference>
<proteinExistence type="predicted"/>
<dbReference type="Proteomes" id="UP000294902">
    <property type="component" value="Unassembled WGS sequence"/>
</dbReference>
<evidence type="ECO:0000313" key="2">
    <source>
        <dbReference type="EMBL" id="TCT16055.1"/>
    </source>
</evidence>
<feature type="domain" description="NAD-dependent epimerase/dehydratase" evidence="1">
    <location>
        <begin position="4"/>
        <end position="207"/>
    </location>
</feature>
<dbReference type="OrthoDB" id="9778052at2"/>
<dbReference type="RefSeq" id="WP_132250139.1">
    <property type="nucleotide sequence ID" value="NZ_SMAL01000002.1"/>
</dbReference>
<sequence>MKKVVVTGGNGKTGRWVVKEFLEQGYEVINVDVHARPDDLGTPIKVDLTDLGQVFNALTGADAVVHLAAIPRPRGYTSQVVFQNNVMSTYNILEAAAGLGIQKVVIASSESVYGLAYTGPNYVPMDEEHPLSPIDSYALSKILNEKTAEMFNRKTGMQIVSLRIGNVMEPEDYNRFPSFEAQKRKNILWSYIDARDVGSACRLAIEKDGLGAVILNIAADDTSMSVDNKELMNTCYPNVEDLREPIEGFNTLLSNKKAKELLDWQPIHFWRHYVQEQ</sequence>
<accession>A0A4R3MMA0</accession>
<evidence type="ECO:0000259" key="1">
    <source>
        <dbReference type="Pfam" id="PF01370"/>
    </source>
</evidence>
<organism evidence="2 3">
    <name type="scientific">Natranaerovirga pectinivora</name>
    <dbReference type="NCBI Taxonomy" id="682400"/>
    <lineage>
        <taxon>Bacteria</taxon>
        <taxon>Bacillati</taxon>
        <taxon>Bacillota</taxon>
        <taxon>Clostridia</taxon>
        <taxon>Lachnospirales</taxon>
        <taxon>Natranaerovirgaceae</taxon>
        <taxon>Natranaerovirga</taxon>
    </lineage>
</organism>
<dbReference type="CDD" id="cd08946">
    <property type="entry name" value="SDR_e"/>
    <property type="match status" value="1"/>
</dbReference>
<dbReference type="PANTHER" id="PTHR43103:SF6">
    <property type="entry name" value="PUTATIVE-RELATED"/>
    <property type="match status" value="1"/>
</dbReference>
<evidence type="ECO:0000313" key="3">
    <source>
        <dbReference type="Proteomes" id="UP000294902"/>
    </source>
</evidence>
<dbReference type="AlphaFoldDB" id="A0A4R3MMA0"/>
<dbReference type="SUPFAM" id="SSF51735">
    <property type="entry name" value="NAD(P)-binding Rossmann-fold domains"/>
    <property type="match status" value="1"/>
</dbReference>
<keyword evidence="3" id="KW-1185">Reference proteome</keyword>
<dbReference type="InterPro" id="IPR036291">
    <property type="entry name" value="NAD(P)-bd_dom_sf"/>
</dbReference>
<protein>
    <submittedName>
        <fullName evidence="2">Nucleoside-diphosphate-sugar epimerase</fullName>
    </submittedName>
</protein>
<dbReference type="EMBL" id="SMAL01000002">
    <property type="protein sequence ID" value="TCT16055.1"/>
    <property type="molecule type" value="Genomic_DNA"/>
</dbReference>
<gene>
    <name evidence="2" type="ORF">EDC18_10271</name>
</gene>